<organism evidence="2 3">
    <name type="scientific">Dactylonectria estremocensis</name>
    <dbReference type="NCBI Taxonomy" id="1079267"/>
    <lineage>
        <taxon>Eukaryota</taxon>
        <taxon>Fungi</taxon>
        <taxon>Dikarya</taxon>
        <taxon>Ascomycota</taxon>
        <taxon>Pezizomycotina</taxon>
        <taxon>Sordariomycetes</taxon>
        <taxon>Hypocreomycetidae</taxon>
        <taxon>Hypocreales</taxon>
        <taxon>Nectriaceae</taxon>
        <taxon>Dactylonectria</taxon>
    </lineage>
</organism>
<feature type="region of interest" description="Disordered" evidence="1">
    <location>
        <begin position="117"/>
        <end position="151"/>
    </location>
</feature>
<feature type="region of interest" description="Disordered" evidence="1">
    <location>
        <begin position="187"/>
        <end position="217"/>
    </location>
</feature>
<proteinExistence type="predicted"/>
<gene>
    <name evidence="2" type="ORF">B0J13DRAFT_55290</name>
</gene>
<sequence>MAPTNCSRPTTRKTKQTPGSTLDGASRPPRLKPSRTNPQDTTETRGGVEVQAPVAQDAETQNANNTDAAGKDTTEIWHAYHTTVAYADADNAEHAVSKAAGQPETLPCSHNVDAVQQQVQEQGKEKATTNFSLTDSPVPSSEHQQRESRDDEYRVFVAERLPSVSATRLRSSQSHHCPLFGVFLAPLAPPSTPKHPRGPSAAQRPDALDDALNDATRPSQAWTRLVSRSAYLSHIP</sequence>
<dbReference type="AlphaFoldDB" id="A0A9P9J2V7"/>
<feature type="compositionally biased region" description="Polar residues" evidence="1">
    <location>
        <begin position="128"/>
        <end position="142"/>
    </location>
</feature>
<feature type="region of interest" description="Disordered" evidence="1">
    <location>
        <begin position="1"/>
        <end position="74"/>
    </location>
</feature>
<reference evidence="2" key="1">
    <citation type="journal article" date="2021" name="Nat. Commun.">
        <title>Genetic determinants of endophytism in the Arabidopsis root mycobiome.</title>
        <authorList>
            <person name="Mesny F."/>
            <person name="Miyauchi S."/>
            <person name="Thiergart T."/>
            <person name="Pickel B."/>
            <person name="Atanasova L."/>
            <person name="Karlsson M."/>
            <person name="Huettel B."/>
            <person name="Barry K.W."/>
            <person name="Haridas S."/>
            <person name="Chen C."/>
            <person name="Bauer D."/>
            <person name="Andreopoulos W."/>
            <person name="Pangilinan J."/>
            <person name="LaButti K."/>
            <person name="Riley R."/>
            <person name="Lipzen A."/>
            <person name="Clum A."/>
            <person name="Drula E."/>
            <person name="Henrissat B."/>
            <person name="Kohler A."/>
            <person name="Grigoriev I.V."/>
            <person name="Martin F.M."/>
            <person name="Hacquard S."/>
        </authorList>
    </citation>
    <scope>NUCLEOTIDE SEQUENCE</scope>
    <source>
        <strain evidence="2">MPI-CAGE-AT-0021</strain>
    </source>
</reference>
<evidence type="ECO:0000313" key="2">
    <source>
        <dbReference type="EMBL" id="KAH7141256.1"/>
    </source>
</evidence>
<dbReference type="Proteomes" id="UP000717696">
    <property type="component" value="Unassembled WGS sequence"/>
</dbReference>
<feature type="compositionally biased region" description="Polar residues" evidence="1">
    <location>
        <begin position="58"/>
        <end position="67"/>
    </location>
</feature>
<name>A0A9P9J2V7_9HYPO</name>
<evidence type="ECO:0000256" key="1">
    <source>
        <dbReference type="SAM" id="MobiDB-lite"/>
    </source>
</evidence>
<comment type="caution">
    <text evidence="2">The sequence shown here is derived from an EMBL/GenBank/DDBJ whole genome shotgun (WGS) entry which is preliminary data.</text>
</comment>
<accession>A0A9P9J2V7</accession>
<evidence type="ECO:0000313" key="3">
    <source>
        <dbReference type="Proteomes" id="UP000717696"/>
    </source>
</evidence>
<dbReference type="EMBL" id="JAGMUU010000012">
    <property type="protein sequence ID" value="KAH7141256.1"/>
    <property type="molecule type" value="Genomic_DNA"/>
</dbReference>
<keyword evidence="3" id="KW-1185">Reference proteome</keyword>
<protein>
    <submittedName>
        <fullName evidence="2">Uncharacterized protein</fullName>
    </submittedName>
</protein>